<feature type="region of interest" description="Disordered" evidence="1">
    <location>
        <begin position="69"/>
        <end position="119"/>
    </location>
</feature>
<evidence type="ECO:0000256" key="1">
    <source>
        <dbReference type="SAM" id="MobiDB-lite"/>
    </source>
</evidence>
<name>K1VGI9_TRIAC</name>
<dbReference type="eggNOG" id="ENOG502SB3T">
    <property type="taxonomic scope" value="Eukaryota"/>
</dbReference>
<feature type="compositionally biased region" description="Basic residues" evidence="1">
    <location>
        <begin position="75"/>
        <end position="93"/>
    </location>
</feature>
<protein>
    <submittedName>
        <fullName evidence="2">Uncharacterized protein</fullName>
    </submittedName>
</protein>
<sequence length="211" mass="23158">MSRKLAQGRQLREMDPYDIYFTHARVRPVFTGCNKQIQQTLDEIVRGETKLEDIPYITVIENFEEAPAAPDTFGKKGKGGGKGGAKKGGRRKRGDSSSEGEEDEAPRGGKKKTAAGGGGGKGGELVPYYFSLNNRRLFLFKTLRDMGLIEKVQVQVKPALEREKTKYTRDRCVLRAKLMGAGAKLDAGDGEAEDADEDGAGRPADERMDED</sequence>
<comment type="caution">
    <text evidence="2">The sequence shown here is derived from an EMBL/GenBank/DDBJ whole genome shotgun (WGS) entry which is preliminary data.</text>
</comment>
<feature type="compositionally biased region" description="Acidic residues" evidence="1">
    <location>
        <begin position="188"/>
        <end position="198"/>
    </location>
</feature>
<dbReference type="EMBL" id="AMBO01000261">
    <property type="protein sequence ID" value="EKD03220.1"/>
    <property type="molecule type" value="Genomic_DNA"/>
</dbReference>
<proteinExistence type="predicted"/>
<dbReference type="OMA" id="QTKRMRD"/>
<accession>K1VGI9</accession>
<dbReference type="InParanoid" id="K1VGI9"/>
<dbReference type="Proteomes" id="UP000006757">
    <property type="component" value="Unassembled WGS sequence"/>
</dbReference>
<keyword evidence="3" id="KW-1185">Reference proteome</keyword>
<feature type="compositionally biased region" description="Basic and acidic residues" evidence="1">
    <location>
        <begin position="199"/>
        <end position="211"/>
    </location>
</feature>
<evidence type="ECO:0000313" key="2">
    <source>
        <dbReference type="EMBL" id="EKD03220.1"/>
    </source>
</evidence>
<reference evidence="2 3" key="1">
    <citation type="journal article" date="2012" name="Eukaryot. Cell">
        <title>Genome sequence of the Trichosporon asahii environmental strain CBS 8904.</title>
        <authorList>
            <person name="Yang R.Y."/>
            <person name="Li H.T."/>
            <person name="Zhu H."/>
            <person name="Zhou G.P."/>
            <person name="Wang M."/>
            <person name="Wang L."/>
        </authorList>
    </citation>
    <scope>NUCLEOTIDE SEQUENCE [LARGE SCALE GENOMIC DNA]</scope>
    <source>
        <strain evidence="2 3">CBS 8904</strain>
    </source>
</reference>
<evidence type="ECO:0000313" key="3">
    <source>
        <dbReference type="Proteomes" id="UP000006757"/>
    </source>
</evidence>
<dbReference type="PANTHER" id="PTHR35378">
    <property type="entry name" value="UNNAMED PRODUCT"/>
    <property type="match status" value="1"/>
</dbReference>
<feature type="region of interest" description="Disordered" evidence="1">
    <location>
        <begin position="184"/>
        <end position="211"/>
    </location>
</feature>
<dbReference type="PANTHER" id="PTHR35378:SF1">
    <property type="entry name" value="C2H2-TYPE DOMAIN-CONTAINING PROTEIN"/>
    <property type="match status" value="1"/>
</dbReference>
<dbReference type="AlphaFoldDB" id="K1VGI9"/>
<dbReference type="STRING" id="1220162.K1VGI9"/>
<dbReference type="HOGENOM" id="CLU_1549693_0_0_1"/>
<dbReference type="OrthoDB" id="415230at2759"/>
<organism evidence="2 3">
    <name type="scientific">Trichosporon asahii var. asahii (strain CBS 8904)</name>
    <name type="common">Yeast</name>
    <dbReference type="NCBI Taxonomy" id="1220162"/>
    <lineage>
        <taxon>Eukaryota</taxon>
        <taxon>Fungi</taxon>
        <taxon>Dikarya</taxon>
        <taxon>Basidiomycota</taxon>
        <taxon>Agaricomycotina</taxon>
        <taxon>Tremellomycetes</taxon>
        <taxon>Trichosporonales</taxon>
        <taxon>Trichosporonaceae</taxon>
        <taxon>Trichosporon</taxon>
    </lineage>
</organism>
<gene>
    <name evidence="2" type="ORF">A1Q2_02441</name>
</gene>